<dbReference type="EMBL" id="CP155447">
    <property type="protein sequence ID" value="XBH05899.1"/>
    <property type="molecule type" value="Genomic_DNA"/>
</dbReference>
<sequence length="399" mass="42553">MPLLRQKIRPEWVSHPADLISPRNHVSGVHRRVSVARGRSGFTLIELLVVIAIIAVLIGLLLPAVQAAREAARRMQCSNNLKQIGLALHNYESTYGSFPPAGLPVWSATTSVILHNASYSAQARLLQFIEQGAIFNSMNFSYGCFNSVDSYGNAANATATDKRLSVFLCPSDTPPNYTVNRIKGQSFRAPGTNYFTSTGSTLEHDGRQTGGPPNGVFKYGGVYGFSDVTDGTSNTIAFGEWIIGSGNQNVLSIPSDIIWMTSFPAGVTRNTATMSLPLANANNNLFTWLQSCRDQAAPGSATRNAGSAQLGQAWAFNLPAYSIGNTVLPPNSKYPVCMTAQPGTQNSPGAYGLASRHPGGANIVLGDGSVRFLKDSTNINAFWALGSRNGGEIISADSF</sequence>
<dbReference type="NCBIfam" id="TIGR02532">
    <property type="entry name" value="IV_pilin_GFxxxE"/>
    <property type="match status" value="1"/>
</dbReference>
<dbReference type="Pfam" id="PF07963">
    <property type="entry name" value="N_methyl"/>
    <property type="match status" value="1"/>
</dbReference>
<protein>
    <submittedName>
        <fullName evidence="3">DUF1559 domain-containing protein</fullName>
    </submittedName>
</protein>
<dbReference type="PANTHER" id="PTHR30093">
    <property type="entry name" value="GENERAL SECRETION PATHWAY PROTEIN G"/>
    <property type="match status" value="1"/>
</dbReference>
<organism evidence="3">
    <name type="scientific">Singulisphaera sp. Ch08</name>
    <dbReference type="NCBI Taxonomy" id="3120278"/>
    <lineage>
        <taxon>Bacteria</taxon>
        <taxon>Pseudomonadati</taxon>
        <taxon>Planctomycetota</taxon>
        <taxon>Planctomycetia</taxon>
        <taxon>Isosphaerales</taxon>
        <taxon>Isosphaeraceae</taxon>
        <taxon>Singulisphaera</taxon>
    </lineage>
</organism>
<evidence type="ECO:0000259" key="2">
    <source>
        <dbReference type="Pfam" id="PF07596"/>
    </source>
</evidence>
<gene>
    <name evidence="3" type="ORF">V5E97_07670</name>
</gene>
<dbReference type="Pfam" id="PF07596">
    <property type="entry name" value="SBP_bac_10"/>
    <property type="match status" value="1"/>
</dbReference>
<dbReference type="SUPFAM" id="SSF54523">
    <property type="entry name" value="Pili subunits"/>
    <property type="match status" value="1"/>
</dbReference>
<name>A0AAU7CKG5_9BACT</name>
<dbReference type="NCBIfam" id="TIGR04294">
    <property type="entry name" value="pre_pil_HX9DG"/>
    <property type="match status" value="1"/>
</dbReference>
<keyword evidence="1" id="KW-0812">Transmembrane</keyword>
<dbReference type="InterPro" id="IPR027558">
    <property type="entry name" value="Pre_pil_HX9DG_C"/>
</dbReference>
<feature type="transmembrane region" description="Helical" evidence="1">
    <location>
        <begin position="41"/>
        <end position="65"/>
    </location>
</feature>
<dbReference type="PROSITE" id="PS00409">
    <property type="entry name" value="PROKAR_NTER_METHYL"/>
    <property type="match status" value="1"/>
</dbReference>
<dbReference type="InterPro" id="IPR045584">
    <property type="entry name" value="Pilin-like"/>
</dbReference>
<keyword evidence="1" id="KW-1133">Transmembrane helix</keyword>
<dbReference type="InterPro" id="IPR012902">
    <property type="entry name" value="N_methyl_site"/>
</dbReference>
<evidence type="ECO:0000256" key="1">
    <source>
        <dbReference type="SAM" id="Phobius"/>
    </source>
</evidence>
<dbReference type="InterPro" id="IPR011453">
    <property type="entry name" value="DUF1559"/>
</dbReference>
<accession>A0AAU7CKG5</accession>
<keyword evidence="1" id="KW-0472">Membrane</keyword>
<feature type="domain" description="DUF1559" evidence="2">
    <location>
        <begin position="66"/>
        <end position="378"/>
    </location>
</feature>
<dbReference type="AlphaFoldDB" id="A0AAU7CKG5"/>
<reference evidence="3" key="1">
    <citation type="submission" date="2024-05" db="EMBL/GenBank/DDBJ databases">
        <title>Planctomycetes of the genus Singulisphaera possess chitinolytic capabilities.</title>
        <authorList>
            <person name="Ivanova A."/>
        </authorList>
    </citation>
    <scope>NUCLEOTIDE SEQUENCE</scope>
    <source>
        <strain evidence="3">Ch08T</strain>
    </source>
</reference>
<dbReference type="PANTHER" id="PTHR30093:SF2">
    <property type="entry name" value="TYPE II SECRETION SYSTEM PROTEIN H"/>
    <property type="match status" value="1"/>
</dbReference>
<dbReference type="Gene3D" id="3.30.700.10">
    <property type="entry name" value="Glycoprotein, Type 4 Pilin"/>
    <property type="match status" value="1"/>
</dbReference>
<proteinExistence type="predicted"/>
<evidence type="ECO:0000313" key="3">
    <source>
        <dbReference type="EMBL" id="XBH05899.1"/>
    </source>
</evidence>
<dbReference type="RefSeq" id="WP_406698749.1">
    <property type="nucleotide sequence ID" value="NZ_CP155447.1"/>
</dbReference>